<protein>
    <recommendedName>
        <fullName evidence="3">SAM-dependent methyltransferase</fullName>
    </recommendedName>
</protein>
<name>A0A0D1KL61_9LACO</name>
<reference evidence="1 2" key="1">
    <citation type="journal article" date="2015" name="Microbiology (Mosc.)">
        <title>Genomics of the Weissella cibaria species with an examination of its metabolic traits.</title>
        <authorList>
            <person name="Lynch K.M."/>
            <person name="Lucid A."/>
            <person name="Arendt E.K."/>
            <person name="Sleator R.D."/>
            <person name="Lucey B."/>
            <person name="Coffey A."/>
        </authorList>
    </citation>
    <scope>NUCLEOTIDE SEQUENCE [LARGE SCALE GENOMIC DNA]</scope>
    <source>
        <strain evidence="1 2">AB3b</strain>
    </source>
</reference>
<proteinExistence type="predicted"/>
<evidence type="ECO:0008006" key="3">
    <source>
        <dbReference type="Google" id="ProtNLM"/>
    </source>
</evidence>
<evidence type="ECO:0000313" key="1">
    <source>
        <dbReference type="EMBL" id="KIU25384.1"/>
    </source>
</evidence>
<evidence type="ECO:0000313" key="2">
    <source>
        <dbReference type="Proteomes" id="UP000032289"/>
    </source>
</evidence>
<dbReference type="PATRIC" id="fig|137591.24.peg.506"/>
<dbReference type="RefSeq" id="WP_043940750.1">
    <property type="nucleotide sequence ID" value="NZ_JWHT01000012.1"/>
</dbReference>
<dbReference type="Proteomes" id="UP000032289">
    <property type="component" value="Unassembled WGS sequence"/>
</dbReference>
<organism evidence="1 2">
    <name type="scientific">Weissella cibaria</name>
    <dbReference type="NCBI Taxonomy" id="137591"/>
    <lineage>
        <taxon>Bacteria</taxon>
        <taxon>Bacillati</taxon>
        <taxon>Bacillota</taxon>
        <taxon>Bacilli</taxon>
        <taxon>Lactobacillales</taxon>
        <taxon>Lactobacillaceae</taxon>
        <taxon>Weissella</taxon>
    </lineage>
</organism>
<dbReference type="EMBL" id="JWHT01000012">
    <property type="protein sequence ID" value="KIU25384.1"/>
    <property type="molecule type" value="Genomic_DNA"/>
</dbReference>
<gene>
    <name evidence="1" type="ORF">ab3b_00521</name>
</gene>
<accession>A0A0D1KL61</accession>
<dbReference type="AlphaFoldDB" id="A0A0D1KL61"/>
<sequence>MTTNQTIRFGSGRQLTEIDYLSELLPYLDRYQNIPTIKHLIEQAVATINDLNNGRLPSVLPTMEVPESVVAELEQYVLKTYPNDATKGNALWQTLTEPLEDVDFMLRHLRDALIEYFSMYAYVSNAFIQDLSAYTNGLPVLEIMAGHGYISAGLRVVAPAQTIIATDNEDWRTQPDPTTAKPVTDVENLDAIAALDSYGENVATVIMSWAPDTTDADWQVLQYIRDNRYRFDFDLLVIGEKDGATDSDVFWQEAMLHEVAALNAHHTSFDLIDERVYIVE</sequence>
<comment type="caution">
    <text evidence="1">The sequence shown here is derived from an EMBL/GenBank/DDBJ whole genome shotgun (WGS) entry which is preliminary data.</text>
</comment>